<dbReference type="PRINTS" id="PR00502">
    <property type="entry name" value="NUDIXFAMILY"/>
</dbReference>
<feature type="domain" description="Nudix hydrolase" evidence="5">
    <location>
        <begin position="19"/>
        <end position="156"/>
    </location>
</feature>
<dbReference type="InterPro" id="IPR015797">
    <property type="entry name" value="NUDIX_hydrolase-like_dom_sf"/>
</dbReference>
<sequence length="163" mass="17563">MPVPEFIRDLRSVIGHAPLWLPGVTGVVTDDAGRVLLTQRSDTGRWALPSGIPEPGEQLAVALAREVLEETGVEVVVDRLVSLWTQPPMTYPNGDVCQFVDHAFACRAVGGTAHVADDESLQVVWCEPAHLPELVGVQVQLVARALSGEPVPWFARSEGEQPG</sequence>
<evidence type="ECO:0000256" key="4">
    <source>
        <dbReference type="RuleBase" id="RU003476"/>
    </source>
</evidence>
<dbReference type="InterPro" id="IPR020084">
    <property type="entry name" value="NUDIX_hydrolase_CS"/>
</dbReference>
<evidence type="ECO:0000256" key="2">
    <source>
        <dbReference type="ARBA" id="ARBA00005582"/>
    </source>
</evidence>
<comment type="cofactor">
    <cofactor evidence="1">
        <name>Mg(2+)</name>
        <dbReference type="ChEBI" id="CHEBI:18420"/>
    </cofactor>
</comment>
<evidence type="ECO:0000313" key="7">
    <source>
        <dbReference type="Proteomes" id="UP000321490"/>
    </source>
</evidence>
<comment type="similarity">
    <text evidence="2 4">Belongs to the Nudix hydrolase family.</text>
</comment>
<keyword evidence="3 4" id="KW-0378">Hydrolase</keyword>
<accession>A0A562IVZ5</accession>
<dbReference type="EMBL" id="VLKF01000001">
    <property type="protein sequence ID" value="TWH75016.1"/>
    <property type="molecule type" value="Genomic_DNA"/>
</dbReference>
<organism evidence="6 7">
    <name type="scientific">Modestobacter roseus</name>
    <dbReference type="NCBI Taxonomy" id="1181884"/>
    <lineage>
        <taxon>Bacteria</taxon>
        <taxon>Bacillati</taxon>
        <taxon>Actinomycetota</taxon>
        <taxon>Actinomycetes</taxon>
        <taxon>Geodermatophilales</taxon>
        <taxon>Geodermatophilaceae</taxon>
        <taxon>Modestobacter</taxon>
    </lineage>
</organism>
<dbReference type="GO" id="GO:0016787">
    <property type="term" value="F:hydrolase activity"/>
    <property type="evidence" value="ECO:0007669"/>
    <property type="project" value="UniProtKB-KW"/>
</dbReference>
<proteinExistence type="inferred from homology"/>
<dbReference type="Proteomes" id="UP000321490">
    <property type="component" value="Unassembled WGS sequence"/>
</dbReference>
<dbReference type="CDD" id="cd18879">
    <property type="entry name" value="NUDIX_Hydrolase"/>
    <property type="match status" value="1"/>
</dbReference>
<comment type="caution">
    <text evidence="6">The sequence shown here is derived from an EMBL/GenBank/DDBJ whole genome shotgun (WGS) entry which is preliminary data.</text>
</comment>
<evidence type="ECO:0000313" key="6">
    <source>
        <dbReference type="EMBL" id="TWH75016.1"/>
    </source>
</evidence>
<gene>
    <name evidence="6" type="ORF">JD78_03566</name>
</gene>
<dbReference type="PANTHER" id="PTHR43046:SF16">
    <property type="entry name" value="ADP-RIBOSE PYROPHOSPHATASE YJHB-RELATED"/>
    <property type="match status" value="1"/>
</dbReference>
<evidence type="ECO:0000256" key="3">
    <source>
        <dbReference type="ARBA" id="ARBA00022801"/>
    </source>
</evidence>
<name>A0A562IVZ5_9ACTN</name>
<dbReference type="Pfam" id="PF00293">
    <property type="entry name" value="NUDIX"/>
    <property type="match status" value="1"/>
</dbReference>
<dbReference type="Gene3D" id="3.90.79.10">
    <property type="entry name" value="Nucleoside Triphosphate Pyrophosphohydrolase"/>
    <property type="match status" value="1"/>
</dbReference>
<evidence type="ECO:0000256" key="1">
    <source>
        <dbReference type="ARBA" id="ARBA00001946"/>
    </source>
</evidence>
<dbReference type="SUPFAM" id="SSF55811">
    <property type="entry name" value="Nudix"/>
    <property type="match status" value="1"/>
</dbReference>
<keyword evidence="7" id="KW-1185">Reference proteome</keyword>
<dbReference type="PANTHER" id="PTHR43046">
    <property type="entry name" value="GDP-MANNOSE MANNOSYL HYDROLASE"/>
    <property type="match status" value="1"/>
</dbReference>
<evidence type="ECO:0000259" key="5">
    <source>
        <dbReference type="PROSITE" id="PS51462"/>
    </source>
</evidence>
<protein>
    <submittedName>
        <fullName evidence="6">ADP-ribose pyrophosphatase YjhB (NUDIX family)</fullName>
    </submittedName>
</protein>
<dbReference type="PROSITE" id="PS00893">
    <property type="entry name" value="NUDIX_BOX"/>
    <property type="match status" value="1"/>
</dbReference>
<dbReference type="RefSeq" id="WP_166521262.1">
    <property type="nucleotide sequence ID" value="NZ_VLKF01000001.1"/>
</dbReference>
<dbReference type="InterPro" id="IPR000086">
    <property type="entry name" value="NUDIX_hydrolase_dom"/>
</dbReference>
<reference evidence="6 7" key="1">
    <citation type="submission" date="2019-07" db="EMBL/GenBank/DDBJ databases">
        <title>R&amp;d 2014.</title>
        <authorList>
            <person name="Klenk H.-P."/>
        </authorList>
    </citation>
    <scope>NUCLEOTIDE SEQUENCE [LARGE SCALE GENOMIC DNA]</scope>
    <source>
        <strain evidence="6 7">DSM 45764</strain>
    </source>
</reference>
<dbReference type="InterPro" id="IPR020476">
    <property type="entry name" value="Nudix_hydrolase"/>
</dbReference>
<dbReference type="PROSITE" id="PS51462">
    <property type="entry name" value="NUDIX"/>
    <property type="match status" value="1"/>
</dbReference>
<dbReference type="AlphaFoldDB" id="A0A562IVZ5"/>